<evidence type="ECO:0000313" key="2">
    <source>
        <dbReference type="EMBL" id="MFC0544999.1"/>
    </source>
</evidence>
<evidence type="ECO:0000313" key="3">
    <source>
        <dbReference type="Proteomes" id="UP001589810"/>
    </source>
</evidence>
<evidence type="ECO:0000256" key="1">
    <source>
        <dbReference type="SAM" id="MobiDB-lite"/>
    </source>
</evidence>
<feature type="region of interest" description="Disordered" evidence="1">
    <location>
        <begin position="1"/>
        <end position="30"/>
    </location>
</feature>
<keyword evidence="3" id="KW-1185">Reference proteome</keyword>
<organism evidence="2 3">
    <name type="scientific">Kutzneria chonburiensis</name>
    <dbReference type="NCBI Taxonomy" id="1483604"/>
    <lineage>
        <taxon>Bacteria</taxon>
        <taxon>Bacillati</taxon>
        <taxon>Actinomycetota</taxon>
        <taxon>Actinomycetes</taxon>
        <taxon>Pseudonocardiales</taxon>
        <taxon>Pseudonocardiaceae</taxon>
        <taxon>Kutzneria</taxon>
    </lineage>
</organism>
<name>A0ABV6MXJ5_9PSEU</name>
<accession>A0ABV6MXJ5</accession>
<feature type="region of interest" description="Disordered" evidence="1">
    <location>
        <begin position="56"/>
        <end position="77"/>
    </location>
</feature>
<gene>
    <name evidence="2" type="ORF">ACFFH7_26070</name>
</gene>
<dbReference type="EMBL" id="JBHLUD010000008">
    <property type="protein sequence ID" value="MFC0544999.1"/>
    <property type="molecule type" value="Genomic_DNA"/>
</dbReference>
<sequence>MSDLKYDSGGLRDGASKNRQSGEAAAGAARTLSGVSVDAHPFGDVNNAGSFAGAVGEAHQHHITGATNASTQRDIEGGRADKTAALGDELTSATTTVADQAAVRRVADGMS</sequence>
<dbReference type="Proteomes" id="UP001589810">
    <property type="component" value="Unassembled WGS sequence"/>
</dbReference>
<proteinExistence type="predicted"/>
<reference evidence="2 3" key="1">
    <citation type="submission" date="2024-09" db="EMBL/GenBank/DDBJ databases">
        <authorList>
            <person name="Sun Q."/>
            <person name="Mori K."/>
        </authorList>
    </citation>
    <scope>NUCLEOTIDE SEQUENCE [LARGE SCALE GENOMIC DNA]</scope>
    <source>
        <strain evidence="2 3">TBRC 1432</strain>
    </source>
</reference>
<dbReference type="RefSeq" id="WP_273936273.1">
    <property type="nucleotide sequence ID" value="NZ_CP097263.1"/>
</dbReference>
<comment type="caution">
    <text evidence="2">The sequence shown here is derived from an EMBL/GenBank/DDBJ whole genome shotgun (WGS) entry which is preliminary data.</text>
</comment>
<protein>
    <submittedName>
        <fullName evidence="2">Uncharacterized protein</fullName>
    </submittedName>
</protein>